<dbReference type="AlphaFoldDB" id="A0A250XR53"/>
<evidence type="ECO:0000313" key="5">
    <source>
        <dbReference type="Proteomes" id="UP000232323"/>
    </source>
</evidence>
<keyword evidence="5" id="KW-1185">Reference proteome</keyword>
<dbReference type="InterPro" id="IPR050154">
    <property type="entry name" value="UbiB_kinase"/>
</dbReference>
<accession>A0A250XR53</accession>
<dbReference type="PANTHER" id="PTHR10566">
    <property type="entry name" value="CHAPERONE-ACTIVITY OF BC1 COMPLEX CABC1 -RELATED"/>
    <property type="match status" value="1"/>
</dbReference>
<organism evidence="4 5">
    <name type="scientific">Chlamydomonas eustigma</name>
    <dbReference type="NCBI Taxonomy" id="1157962"/>
    <lineage>
        <taxon>Eukaryota</taxon>
        <taxon>Viridiplantae</taxon>
        <taxon>Chlorophyta</taxon>
        <taxon>core chlorophytes</taxon>
        <taxon>Chlorophyceae</taxon>
        <taxon>CS clade</taxon>
        <taxon>Chlamydomonadales</taxon>
        <taxon>Chlamydomonadaceae</taxon>
        <taxon>Chlamydomonas</taxon>
    </lineage>
</organism>
<dbReference type="STRING" id="1157962.A0A250XR53"/>
<protein>
    <recommendedName>
        <fullName evidence="3">ABC1 atypical kinase-like domain-containing protein</fullName>
    </recommendedName>
</protein>
<gene>
    <name evidence="4" type="ORF">CEUSTIGMA_g12976.t1</name>
</gene>
<feature type="compositionally biased region" description="Low complexity" evidence="2">
    <location>
        <begin position="112"/>
        <end position="128"/>
    </location>
</feature>
<reference evidence="4 5" key="1">
    <citation type="submission" date="2017-08" db="EMBL/GenBank/DDBJ databases">
        <title>Acidophilic green algal genome provides insights into adaptation to an acidic environment.</title>
        <authorList>
            <person name="Hirooka S."/>
            <person name="Hirose Y."/>
            <person name="Kanesaki Y."/>
            <person name="Higuchi S."/>
            <person name="Fujiwara T."/>
            <person name="Onuma R."/>
            <person name="Era A."/>
            <person name="Ohbayashi R."/>
            <person name="Uzuka A."/>
            <person name="Nozaki H."/>
            <person name="Yoshikawa H."/>
            <person name="Miyagishima S.Y."/>
        </authorList>
    </citation>
    <scope>NUCLEOTIDE SEQUENCE [LARGE SCALE GENOMIC DNA]</scope>
    <source>
        <strain evidence="4 5">NIES-2499</strain>
    </source>
</reference>
<dbReference type="GO" id="GO:0046467">
    <property type="term" value="P:membrane lipid biosynthetic process"/>
    <property type="evidence" value="ECO:0007669"/>
    <property type="project" value="TreeGrafter"/>
</dbReference>
<feature type="domain" description="ABC1 atypical kinase-like" evidence="3">
    <location>
        <begin position="303"/>
        <end position="548"/>
    </location>
</feature>
<dbReference type="GO" id="GO:1901031">
    <property type="term" value="P:regulation of response to reactive oxygen species"/>
    <property type="evidence" value="ECO:0007669"/>
    <property type="project" value="TreeGrafter"/>
</dbReference>
<dbReference type="InterPro" id="IPR004147">
    <property type="entry name" value="ABC1_dom"/>
</dbReference>
<feature type="compositionally biased region" description="Polar residues" evidence="2">
    <location>
        <begin position="66"/>
        <end position="78"/>
    </location>
</feature>
<feature type="compositionally biased region" description="Polar residues" evidence="2">
    <location>
        <begin position="89"/>
        <end position="111"/>
    </location>
</feature>
<evidence type="ECO:0000259" key="3">
    <source>
        <dbReference type="Pfam" id="PF03109"/>
    </source>
</evidence>
<dbReference type="InterPro" id="IPR011009">
    <property type="entry name" value="Kinase-like_dom_sf"/>
</dbReference>
<dbReference type="Proteomes" id="UP000232323">
    <property type="component" value="Unassembled WGS sequence"/>
</dbReference>
<dbReference type="GO" id="GO:0016020">
    <property type="term" value="C:membrane"/>
    <property type="evidence" value="ECO:0007669"/>
    <property type="project" value="GOC"/>
</dbReference>
<evidence type="ECO:0000256" key="2">
    <source>
        <dbReference type="SAM" id="MobiDB-lite"/>
    </source>
</evidence>
<dbReference type="EMBL" id="BEGY01000177">
    <property type="protein sequence ID" value="GAX85561.1"/>
    <property type="molecule type" value="Genomic_DNA"/>
</dbReference>
<evidence type="ECO:0000313" key="4">
    <source>
        <dbReference type="EMBL" id="GAX85561.1"/>
    </source>
</evidence>
<dbReference type="SUPFAM" id="SSF56112">
    <property type="entry name" value="Protein kinase-like (PK-like)"/>
    <property type="match status" value="1"/>
</dbReference>
<comment type="similarity">
    <text evidence="1">Belongs to the protein kinase superfamily. ADCK protein kinase family.</text>
</comment>
<comment type="caution">
    <text evidence="4">The sequence shown here is derived from an EMBL/GenBank/DDBJ whole genome shotgun (WGS) entry which is preliminary data.</text>
</comment>
<dbReference type="CDD" id="cd05121">
    <property type="entry name" value="ABC1_ADCK3-like"/>
    <property type="match status" value="1"/>
</dbReference>
<dbReference type="Gene3D" id="1.10.510.10">
    <property type="entry name" value="Transferase(Phosphotransferase) domain 1"/>
    <property type="match status" value="1"/>
</dbReference>
<feature type="region of interest" description="Disordered" evidence="2">
    <location>
        <begin position="60"/>
        <end position="79"/>
    </location>
</feature>
<dbReference type="PANTHER" id="PTHR10566:SF115">
    <property type="entry name" value="PROTEIN ACTIVITY OF BC1 COMPLEX KINASE 8, CHLOROPLASTIC"/>
    <property type="match status" value="1"/>
</dbReference>
<sequence length="803" mass="88148">MQHAFSGKTVAPRGLCHSSLQKCANRTCLGFSNHQRKTGHLLVLREATATELLEVESKVKDRAASNGHTNGDVHSNGNRLVPYPEIPVSTASNNGLSNGHVENNGHRNNGASTSTLPSPVSSSESTSTVKLTKPLDLAVEPAAASHVETVAATSTSASAPANRNEVVAGSLSAASQNADIARQAAEAKAAAELRATRSASGTPYKNPGGKWAQIKGYSTFQRTLEIWGFAIQFAVKYILLGQKWTYGKKGMEKEAVSARKKELAVWLREGLVRLGPTFIKIGQQFSTRVDVLAPEFVKELEMLQDNVPPFDSETAKDILKANLGRPVEEVFEEFQSEPIAAASLGQVHLAKVNGQKVVVKIQRPGLKALFDIDLKNVRALAVWLQKVDPKTDGAARDWVAIYDECSRILYQEIDYRLEGKNADLFRSNFANVDWVRVPKVYWEYTSPETLVLEYLPGTKINDGASLDRQGLDRKKLARLAVESYLQQILRHGFFHADPHPGNVAVDSTGKLIYYDFGMCGTIPGTVKVGLQDLFYGVYNRDPDRCLEALVKMGVYVPSGDKTAVRRTADFFLNAFKDRLDTQGKQREDGGDEYEKTFKPQRTKEEAKERRKAILSNIGEDLLLAANDQPFRFPATFTFVVRSFTVLDGIGKSLDPRFDISEISAPYARELLLEGNPVFTKLALDFKKRSDNQNRAVINLFKGPNSIDGIANTVSRLEKGDLKLRVRALEVERAVARVEVWQRLLTSMLAASALVNIGTVLSVSALSTGATAAFAAAAYFALMAIKGYLKVLNLEKKEKSLVGA</sequence>
<evidence type="ECO:0000256" key="1">
    <source>
        <dbReference type="ARBA" id="ARBA00009670"/>
    </source>
</evidence>
<dbReference type="OrthoDB" id="427480at2759"/>
<feature type="region of interest" description="Disordered" evidence="2">
    <location>
        <begin position="87"/>
        <end position="128"/>
    </location>
</feature>
<proteinExistence type="inferred from homology"/>
<feature type="region of interest" description="Disordered" evidence="2">
    <location>
        <begin position="582"/>
        <end position="605"/>
    </location>
</feature>
<dbReference type="Pfam" id="PF03109">
    <property type="entry name" value="ABC1"/>
    <property type="match status" value="1"/>
</dbReference>
<name>A0A250XR53_9CHLO</name>